<sequence length="152" mass="17220">MKGKLFALLVICLLVYGFAVVAESSPSKAFRSNSNAQVFRLTSNDVQTAYVKWGEFCWTLKSEEIDSFIIMLRKVRKEDIKPYHGPFPKGGPFQVSLTMKSNEHFTFTVGVGGQGYVLFSPREKVYLPGFNEFKNPFIERRANEAKNNKPAP</sequence>
<organism evidence="1 2">
    <name type="scientific">Paenibacillus rhizosphaerae</name>
    <dbReference type="NCBI Taxonomy" id="297318"/>
    <lineage>
        <taxon>Bacteria</taxon>
        <taxon>Bacillati</taxon>
        <taxon>Bacillota</taxon>
        <taxon>Bacilli</taxon>
        <taxon>Bacillales</taxon>
        <taxon>Paenibacillaceae</taxon>
        <taxon>Paenibacillus</taxon>
    </lineage>
</organism>
<dbReference type="EMBL" id="JACHXJ010000003">
    <property type="protein sequence ID" value="MBB3128849.1"/>
    <property type="molecule type" value="Genomic_DNA"/>
</dbReference>
<name>A0A839TU91_9BACL</name>
<gene>
    <name evidence="1" type="ORF">FHS19_003524</name>
</gene>
<accession>A0A839TU91</accession>
<dbReference type="AlphaFoldDB" id="A0A839TU91"/>
<proteinExistence type="predicted"/>
<dbReference type="RefSeq" id="WP_183583122.1">
    <property type="nucleotide sequence ID" value="NZ_JACHXJ010000003.1"/>
</dbReference>
<protein>
    <submittedName>
        <fullName evidence="1">Uncharacterized protein</fullName>
    </submittedName>
</protein>
<evidence type="ECO:0000313" key="2">
    <source>
        <dbReference type="Proteomes" id="UP000517523"/>
    </source>
</evidence>
<dbReference type="Proteomes" id="UP000517523">
    <property type="component" value="Unassembled WGS sequence"/>
</dbReference>
<comment type="caution">
    <text evidence="1">The sequence shown here is derived from an EMBL/GenBank/DDBJ whole genome shotgun (WGS) entry which is preliminary data.</text>
</comment>
<reference evidence="1 2" key="1">
    <citation type="submission" date="2020-08" db="EMBL/GenBank/DDBJ databases">
        <title>Genomic Encyclopedia of Type Strains, Phase III (KMG-III): the genomes of soil and plant-associated and newly described type strains.</title>
        <authorList>
            <person name="Whitman W."/>
        </authorList>
    </citation>
    <scope>NUCLEOTIDE SEQUENCE [LARGE SCALE GENOMIC DNA]</scope>
    <source>
        <strain evidence="1 2">CECT 5831</strain>
    </source>
</reference>
<evidence type="ECO:0000313" key="1">
    <source>
        <dbReference type="EMBL" id="MBB3128849.1"/>
    </source>
</evidence>